<feature type="domain" description="C2H2-type" evidence="11">
    <location>
        <begin position="151"/>
        <end position="178"/>
    </location>
</feature>
<dbReference type="SUPFAM" id="SSF57667">
    <property type="entry name" value="beta-beta-alpha zinc fingers"/>
    <property type="match status" value="8"/>
</dbReference>
<feature type="domain" description="C2H2-type" evidence="11">
    <location>
        <begin position="611"/>
        <end position="638"/>
    </location>
</feature>
<dbReference type="FunFam" id="3.30.160.60:FF:002711">
    <property type="entry name" value="Zinc finger protein 16"/>
    <property type="match status" value="1"/>
</dbReference>
<dbReference type="OMA" id="FTEMDIG"/>
<dbReference type="GO" id="GO:0001228">
    <property type="term" value="F:DNA-binding transcription activator activity, RNA polymerase II-specific"/>
    <property type="evidence" value="ECO:0007669"/>
    <property type="project" value="TreeGrafter"/>
</dbReference>
<dbReference type="Gene3D" id="3.30.160.60">
    <property type="entry name" value="Classic Zinc Finger"/>
    <property type="match status" value="9"/>
</dbReference>
<protein>
    <submittedName>
        <fullName evidence="13">Zinc finger protein 239-like</fullName>
    </submittedName>
</protein>
<dbReference type="GeneID" id="111602176"/>
<evidence type="ECO:0000256" key="9">
    <source>
        <dbReference type="PROSITE-ProRule" id="PRU00042"/>
    </source>
</evidence>
<gene>
    <name evidence="13" type="primary">LOC111602176</name>
</gene>
<dbReference type="Proteomes" id="UP000504633">
    <property type="component" value="Unplaced"/>
</dbReference>
<keyword evidence="5" id="KW-0862">Zinc</keyword>
<keyword evidence="3" id="KW-0677">Repeat</keyword>
<feature type="domain" description="C2H2-type" evidence="11">
    <location>
        <begin position="424"/>
        <end position="453"/>
    </location>
</feature>
<name>A0A6J1M8V0_DROHY</name>
<evidence type="ECO:0000256" key="5">
    <source>
        <dbReference type="ARBA" id="ARBA00022833"/>
    </source>
</evidence>
<dbReference type="AlphaFoldDB" id="A0A6J1M8V0"/>
<keyword evidence="2" id="KW-0479">Metal-binding</keyword>
<evidence type="ECO:0000256" key="4">
    <source>
        <dbReference type="ARBA" id="ARBA00022771"/>
    </source>
</evidence>
<feature type="domain" description="C2H2-type" evidence="11">
    <location>
        <begin position="495"/>
        <end position="522"/>
    </location>
</feature>
<feature type="domain" description="C2H2-type" evidence="11">
    <location>
        <begin position="527"/>
        <end position="554"/>
    </location>
</feature>
<evidence type="ECO:0000256" key="2">
    <source>
        <dbReference type="ARBA" id="ARBA00022723"/>
    </source>
</evidence>
<dbReference type="PROSITE" id="PS50157">
    <property type="entry name" value="ZINC_FINGER_C2H2_2"/>
    <property type="match status" value="12"/>
</dbReference>
<feature type="domain" description="C2H2-type" evidence="11">
    <location>
        <begin position="639"/>
        <end position="663"/>
    </location>
</feature>
<dbReference type="GO" id="GO:0008270">
    <property type="term" value="F:zinc ion binding"/>
    <property type="evidence" value="ECO:0007669"/>
    <property type="project" value="UniProtKB-KW"/>
</dbReference>
<feature type="domain" description="C2H2-type" evidence="11">
    <location>
        <begin position="224"/>
        <end position="251"/>
    </location>
</feature>
<feature type="domain" description="C2H2-type" evidence="11">
    <location>
        <begin position="123"/>
        <end position="150"/>
    </location>
</feature>
<dbReference type="OrthoDB" id="8895262at2759"/>
<keyword evidence="4 9" id="KW-0863">Zinc-finger</keyword>
<evidence type="ECO:0000256" key="6">
    <source>
        <dbReference type="ARBA" id="ARBA00023015"/>
    </source>
</evidence>
<keyword evidence="8" id="KW-0539">Nucleus</keyword>
<reference evidence="13" key="1">
    <citation type="submission" date="2025-08" db="UniProtKB">
        <authorList>
            <consortium name="RefSeq"/>
        </authorList>
    </citation>
    <scope>IDENTIFICATION</scope>
    <source>
        <strain evidence="13">15085-1641.00</strain>
        <tissue evidence="13">Whole body</tissue>
    </source>
</reference>
<evidence type="ECO:0000259" key="11">
    <source>
        <dbReference type="PROSITE" id="PS50157"/>
    </source>
</evidence>
<dbReference type="KEGG" id="dhe:111602176"/>
<dbReference type="Pfam" id="PF00096">
    <property type="entry name" value="zf-C2H2"/>
    <property type="match status" value="9"/>
</dbReference>
<proteinExistence type="predicted"/>
<feature type="domain" description="C2H2-type" evidence="11">
    <location>
        <begin position="196"/>
        <end position="223"/>
    </location>
</feature>
<dbReference type="FunFam" id="3.30.160.60:FF:000100">
    <property type="entry name" value="Zinc finger 45-like"/>
    <property type="match status" value="1"/>
</dbReference>
<dbReference type="FunFam" id="3.30.160.60:FF:001289">
    <property type="entry name" value="Zinc finger protein 574"/>
    <property type="match status" value="1"/>
</dbReference>
<feature type="domain" description="C2H2-type" evidence="11">
    <location>
        <begin position="555"/>
        <end position="582"/>
    </location>
</feature>
<dbReference type="GO" id="GO:0000978">
    <property type="term" value="F:RNA polymerase II cis-regulatory region sequence-specific DNA binding"/>
    <property type="evidence" value="ECO:0007669"/>
    <property type="project" value="TreeGrafter"/>
</dbReference>
<evidence type="ECO:0000256" key="3">
    <source>
        <dbReference type="ARBA" id="ARBA00022737"/>
    </source>
</evidence>
<evidence type="ECO:0000256" key="1">
    <source>
        <dbReference type="ARBA" id="ARBA00004123"/>
    </source>
</evidence>
<dbReference type="SMART" id="SM00355">
    <property type="entry name" value="ZnF_C2H2"/>
    <property type="match status" value="13"/>
</dbReference>
<evidence type="ECO:0000256" key="7">
    <source>
        <dbReference type="ARBA" id="ARBA00023163"/>
    </source>
</evidence>
<accession>A0A6J1M8V0</accession>
<feature type="compositionally biased region" description="Polar residues" evidence="10">
    <location>
        <begin position="393"/>
        <end position="405"/>
    </location>
</feature>
<keyword evidence="6" id="KW-0805">Transcription regulation</keyword>
<evidence type="ECO:0000313" key="13">
    <source>
        <dbReference type="RefSeq" id="XP_023174906.2"/>
    </source>
</evidence>
<feature type="domain" description="C2H2-type" evidence="11">
    <location>
        <begin position="95"/>
        <end position="122"/>
    </location>
</feature>
<comment type="subcellular location">
    <subcellularLocation>
        <location evidence="1">Nucleus</location>
    </subcellularLocation>
</comment>
<feature type="region of interest" description="Disordered" evidence="10">
    <location>
        <begin position="306"/>
        <end position="336"/>
    </location>
</feature>
<dbReference type="PANTHER" id="PTHR24393:SF34">
    <property type="entry name" value="PR_SET DOMAIN 13"/>
    <property type="match status" value="1"/>
</dbReference>
<dbReference type="PROSITE" id="PS00028">
    <property type="entry name" value="ZINC_FINGER_C2H2_1"/>
    <property type="match status" value="11"/>
</dbReference>
<evidence type="ECO:0000256" key="8">
    <source>
        <dbReference type="ARBA" id="ARBA00023242"/>
    </source>
</evidence>
<dbReference type="PANTHER" id="PTHR24393">
    <property type="entry name" value="ZINC FINGER PROTEIN"/>
    <property type="match status" value="1"/>
</dbReference>
<evidence type="ECO:0000256" key="10">
    <source>
        <dbReference type="SAM" id="MobiDB-lite"/>
    </source>
</evidence>
<dbReference type="InterPro" id="IPR013087">
    <property type="entry name" value="Znf_C2H2_type"/>
</dbReference>
<keyword evidence="7" id="KW-0804">Transcription</keyword>
<feature type="region of interest" description="Disordered" evidence="10">
    <location>
        <begin position="381"/>
        <end position="413"/>
    </location>
</feature>
<dbReference type="GO" id="GO:0005634">
    <property type="term" value="C:nucleus"/>
    <property type="evidence" value="ECO:0007669"/>
    <property type="project" value="UniProtKB-SubCell"/>
</dbReference>
<organism evidence="12 13">
    <name type="scientific">Drosophila hydei</name>
    <name type="common">Fruit fly</name>
    <dbReference type="NCBI Taxonomy" id="7224"/>
    <lineage>
        <taxon>Eukaryota</taxon>
        <taxon>Metazoa</taxon>
        <taxon>Ecdysozoa</taxon>
        <taxon>Arthropoda</taxon>
        <taxon>Hexapoda</taxon>
        <taxon>Insecta</taxon>
        <taxon>Pterygota</taxon>
        <taxon>Neoptera</taxon>
        <taxon>Endopterygota</taxon>
        <taxon>Diptera</taxon>
        <taxon>Brachycera</taxon>
        <taxon>Muscomorpha</taxon>
        <taxon>Ephydroidea</taxon>
        <taxon>Drosophilidae</taxon>
        <taxon>Drosophila</taxon>
    </lineage>
</organism>
<keyword evidence="12" id="KW-1185">Reference proteome</keyword>
<dbReference type="RefSeq" id="XP_023174906.2">
    <property type="nucleotide sequence ID" value="XM_023319138.2"/>
</dbReference>
<feature type="domain" description="C2H2-type" evidence="11">
    <location>
        <begin position="583"/>
        <end position="610"/>
    </location>
</feature>
<dbReference type="InterPro" id="IPR036236">
    <property type="entry name" value="Znf_C2H2_sf"/>
</dbReference>
<dbReference type="FunFam" id="3.30.160.60:FF:000446">
    <property type="entry name" value="Zinc finger protein"/>
    <property type="match status" value="1"/>
</dbReference>
<sequence length="663" mass="76049">MSAIIDVSCVKIERDQEPEQQQEFYGVLENANCAQFKAEPPFTEMDIGPIKIDPDGLRVEPADKQQTVKKPVPRTRMKKRAAAAADSSTVVKGHHQCAHCPRYFERSDELNIHLLIHTDKLSYKCSYCPSSFSHKSIYTSHMFGHTGKFPHQCPDCPQGYMKYADLMKHQRTHIVKDMNKCPLCPRNCIHKGKGFLQCPQCPRVFAKGFELKIHLQIHSDKLSYKCPHCPNSFAHKSNYIAHVYEHTGEFPHKCHHCPKGFMKRNDLIKHKCSVSSSPIGVNRQRQNGAKAIIDASCIEKEPVQRVEQVQQSKAPPKHTTEVQGRMSPRVKKPALELKTAESIKKHRKEKQQPQQQSITSALVNLKSKADLLESNIRLKSIKTEPEEEEQHSKATQRPSNVNSRLEASKNVEQPAVKVNKRRSYKCNLCSKEFPNLQQLQLHEKCCTSSSRQTSEADSHCSRKFPQPSSPAEQKLIHTAERSYKCPPVSKLERPFKCPHCPCTFVSNVNRNKHLQVHQSEAPSDCPYKCPHCKRTFQQKSHFLVHLRGHTGERPFQCKYCTKGFKVSHDLKKHLRNHTGERPYECPHCPKTFAQNSNFNSHLRGHAGERPYQCPHCPRSFLKAYNYKVHLCIHTGEKPFKCPYCPKSFAQSSYCKAHQREHTK</sequence>
<evidence type="ECO:0000313" key="12">
    <source>
        <dbReference type="Proteomes" id="UP000504633"/>
    </source>
</evidence>